<comment type="caution">
    <text evidence="1">The sequence shown here is derived from an EMBL/GenBank/DDBJ whole genome shotgun (WGS) entry which is preliminary data.</text>
</comment>
<evidence type="ECO:0000313" key="1">
    <source>
        <dbReference type="EMBL" id="CAA2969929.1"/>
    </source>
</evidence>
<feature type="non-terminal residue" evidence="1">
    <location>
        <position position="116"/>
    </location>
</feature>
<evidence type="ECO:0000313" key="2">
    <source>
        <dbReference type="Proteomes" id="UP000594638"/>
    </source>
</evidence>
<dbReference type="EMBL" id="CACTIH010001956">
    <property type="protein sequence ID" value="CAA2969929.1"/>
    <property type="molecule type" value="Genomic_DNA"/>
</dbReference>
<keyword evidence="2" id="KW-1185">Reference proteome</keyword>
<organism evidence="1 2">
    <name type="scientific">Olea europaea subsp. europaea</name>
    <dbReference type="NCBI Taxonomy" id="158383"/>
    <lineage>
        <taxon>Eukaryota</taxon>
        <taxon>Viridiplantae</taxon>
        <taxon>Streptophyta</taxon>
        <taxon>Embryophyta</taxon>
        <taxon>Tracheophyta</taxon>
        <taxon>Spermatophyta</taxon>
        <taxon>Magnoliopsida</taxon>
        <taxon>eudicotyledons</taxon>
        <taxon>Gunneridae</taxon>
        <taxon>Pentapetalae</taxon>
        <taxon>asterids</taxon>
        <taxon>lamiids</taxon>
        <taxon>Lamiales</taxon>
        <taxon>Oleaceae</taxon>
        <taxon>Oleeae</taxon>
        <taxon>Olea</taxon>
    </lineage>
</organism>
<keyword evidence="1" id="KW-0413">Isomerase</keyword>
<sequence>MIEQRKFVTIYPINVRTRKFTHPWSRKRVGNLINKKQTTLSHIINNTCHKYNGEAKIQDKEGIAPDQQRLMFARQIASGVVGVVPYVLNVAWIDGSIGFNKPFIDTLSSISKSPKV</sequence>
<accession>A0A8S0QVU5</accession>
<reference evidence="1 2" key="1">
    <citation type="submission" date="2019-12" db="EMBL/GenBank/DDBJ databases">
        <authorList>
            <person name="Alioto T."/>
            <person name="Alioto T."/>
            <person name="Gomez Garrido J."/>
        </authorList>
    </citation>
    <scope>NUCLEOTIDE SEQUENCE [LARGE SCALE GENOMIC DNA]</scope>
</reference>
<dbReference type="AlphaFoldDB" id="A0A8S0QVU5"/>
<dbReference type="Gramene" id="OE9D004019T1">
    <property type="protein sequence ID" value="OE9D004019C1"/>
    <property type="gene ID" value="OE9D004019"/>
</dbReference>
<dbReference type="Gene3D" id="3.10.20.90">
    <property type="entry name" value="Phosphatidylinositol 3-kinase Catalytic Subunit, Chain A, domain 1"/>
    <property type="match status" value="1"/>
</dbReference>
<protein>
    <submittedName>
        <fullName evidence="1">15-cis-zeta-carotene isomerase, chloroplastic</fullName>
    </submittedName>
</protein>
<dbReference type="Proteomes" id="UP000594638">
    <property type="component" value="Unassembled WGS sequence"/>
</dbReference>
<gene>
    <name evidence="1" type="ORF">OLEA9_D004019</name>
</gene>
<name>A0A8S0QVU5_OLEEU</name>
<proteinExistence type="predicted"/>
<dbReference type="GO" id="GO:0016853">
    <property type="term" value="F:isomerase activity"/>
    <property type="evidence" value="ECO:0007669"/>
    <property type="project" value="UniProtKB-KW"/>
</dbReference>